<keyword evidence="3" id="KW-1185">Reference proteome</keyword>
<evidence type="ECO:0000313" key="3">
    <source>
        <dbReference type="Proteomes" id="UP001244207"/>
    </source>
</evidence>
<dbReference type="GeneID" id="85393957"/>
<gene>
    <name evidence="2" type="ORF">BDZ83DRAFT_647267</name>
</gene>
<sequence>MKLALLLSTVTAVSAWSVTFHDHDQCAGGSTFHYGGGSNTGTEHLAQCFTMTSINRSFANYDAKSVNIVFGGCTIDIFTDRLTRPGLAGCVASISNPTNWQRINQVQDGCVQPSTLRHAKRTTCFKLLDYFSAQQLRKKLLKDWSELFSSLSNFYALNVPWSFASPQTDCSG</sequence>
<organism evidence="2 3">
    <name type="scientific">Glomerella acutata</name>
    <name type="common">Colletotrichum acutatum</name>
    <dbReference type="NCBI Taxonomy" id="27357"/>
    <lineage>
        <taxon>Eukaryota</taxon>
        <taxon>Fungi</taxon>
        <taxon>Dikarya</taxon>
        <taxon>Ascomycota</taxon>
        <taxon>Pezizomycotina</taxon>
        <taxon>Sordariomycetes</taxon>
        <taxon>Hypocreomycetidae</taxon>
        <taxon>Glomerellales</taxon>
        <taxon>Glomerellaceae</taxon>
        <taxon>Colletotrichum</taxon>
        <taxon>Colletotrichum acutatum species complex</taxon>
    </lineage>
</organism>
<dbReference type="Proteomes" id="UP001244207">
    <property type="component" value="Unassembled WGS sequence"/>
</dbReference>
<evidence type="ECO:0000313" key="2">
    <source>
        <dbReference type="EMBL" id="KAK1730094.1"/>
    </source>
</evidence>
<evidence type="ECO:0000256" key="1">
    <source>
        <dbReference type="SAM" id="SignalP"/>
    </source>
</evidence>
<reference evidence="2" key="1">
    <citation type="submission" date="2021-12" db="EMBL/GenBank/DDBJ databases">
        <title>Comparative genomics, transcriptomics and evolutionary studies reveal genomic signatures of adaptation to plant cell wall in hemibiotrophic fungi.</title>
        <authorList>
            <consortium name="DOE Joint Genome Institute"/>
            <person name="Baroncelli R."/>
            <person name="Diaz J.F."/>
            <person name="Benocci T."/>
            <person name="Peng M."/>
            <person name="Battaglia E."/>
            <person name="Haridas S."/>
            <person name="Andreopoulos W."/>
            <person name="Labutti K."/>
            <person name="Pangilinan J."/>
            <person name="Floch G.L."/>
            <person name="Makela M.R."/>
            <person name="Henrissat B."/>
            <person name="Grigoriev I.V."/>
            <person name="Crouch J.A."/>
            <person name="De Vries R.P."/>
            <person name="Sukno S.A."/>
            <person name="Thon M.R."/>
        </authorList>
    </citation>
    <scope>NUCLEOTIDE SEQUENCE</scope>
    <source>
        <strain evidence="2">CBS 112980</strain>
    </source>
</reference>
<protein>
    <submittedName>
        <fullName evidence="2">Uncharacterized protein</fullName>
    </submittedName>
</protein>
<comment type="caution">
    <text evidence="2">The sequence shown here is derived from an EMBL/GenBank/DDBJ whole genome shotgun (WGS) entry which is preliminary data.</text>
</comment>
<name>A0AAD8XMM8_GLOAC</name>
<keyword evidence="1" id="KW-0732">Signal</keyword>
<feature type="chain" id="PRO_5042296389" evidence="1">
    <location>
        <begin position="16"/>
        <end position="172"/>
    </location>
</feature>
<proteinExistence type="predicted"/>
<feature type="signal peptide" evidence="1">
    <location>
        <begin position="1"/>
        <end position="15"/>
    </location>
</feature>
<dbReference type="AlphaFoldDB" id="A0AAD8XMM8"/>
<dbReference type="EMBL" id="JAHMHS010000008">
    <property type="protein sequence ID" value="KAK1730094.1"/>
    <property type="molecule type" value="Genomic_DNA"/>
</dbReference>
<dbReference type="RefSeq" id="XP_060370149.1">
    <property type="nucleotide sequence ID" value="XM_060510058.1"/>
</dbReference>
<accession>A0AAD8XMM8</accession>